<sequence length="258" mass="25951">MGMSLRFRIVFASACAVLVAMLAVGYADTIRAAALQEHNDAVARYGGDVASVVVATAALEPGDVVEASDVGMRDWIADLVPEGACTSLDAVLGHEVTSPIPKNAVVADSSFRTDEAMAQVPSGMVAITLPVTDKLGIQRGVPVGTHLRAYQVDKESARLLAEGVVVLSVPSGPSASGLAASAAQAQLTVAAPSDDVDALLAASAAGTLKFVLPADDAVLPDASATSGDARAPEPVEGVAAADEPSIQSHATVELGSAE</sequence>
<evidence type="ECO:0000259" key="3">
    <source>
        <dbReference type="SMART" id="SM00858"/>
    </source>
</evidence>
<dbReference type="SMART" id="SM00858">
    <property type="entry name" value="SAF"/>
    <property type="match status" value="1"/>
</dbReference>
<dbReference type="Proteomes" id="UP000016638">
    <property type="component" value="Unassembled WGS sequence"/>
</dbReference>
<accession>U2TKU3</accession>
<name>U2TKU3_9ACTN</name>
<gene>
    <name evidence="4" type="ORF">HMPREF1316_0527</name>
</gene>
<dbReference type="CDD" id="cd11614">
    <property type="entry name" value="SAF_CpaB_FlgA_like"/>
    <property type="match status" value="1"/>
</dbReference>
<keyword evidence="5" id="KW-1185">Reference proteome</keyword>
<dbReference type="eggNOG" id="COG3745">
    <property type="taxonomic scope" value="Bacteria"/>
</dbReference>
<reference evidence="4 5" key="1">
    <citation type="submission" date="2013-08" db="EMBL/GenBank/DDBJ databases">
        <authorList>
            <person name="Durkin A.S."/>
            <person name="Haft D.R."/>
            <person name="McCorrison J."/>
            <person name="Torralba M."/>
            <person name="Gillis M."/>
            <person name="Haft D.H."/>
            <person name="Methe B."/>
            <person name="Sutton G."/>
            <person name="Nelson K.E."/>
        </authorList>
    </citation>
    <scope>NUCLEOTIDE SEQUENCE [LARGE SCALE GENOMIC DNA]</scope>
    <source>
        <strain evidence="4 5">F0195</strain>
    </source>
</reference>
<evidence type="ECO:0000256" key="2">
    <source>
        <dbReference type="SAM" id="SignalP"/>
    </source>
</evidence>
<dbReference type="Gene3D" id="3.90.1210.10">
    <property type="entry name" value="Antifreeze-like/N-acetylneuraminic acid synthase C-terminal domain"/>
    <property type="match status" value="1"/>
</dbReference>
<feature type="signal peptide" evidence="2">
    <location>
        <begin position="1"/>
        <end position="27"/>
    </location>
</feature>
<evidence type="ECO:0000313" key="5">
    <source>
        <dbReference type="Proteomes" id="UP000016638"/>
    </source>
</evidence>
<dbReference type="Pfam" id="PF08666">
    <property type="entry name" value="SAF"/>
    <property type="match status" value="1"/>
</dbReference>
<proteinExistence type="predicted"/>
<protein>
    <submittedName>
        <fullName evidence="4">Putative Flp pilus assembly protein CpaB</fullName>
    </submittedName>
</protein>
<organism evidence="4 5">
    <name type="scientific">Olsenella profusa F0195</name>
    <dbReference type="NCBI Taxonomy" id="1125712"/>
    <lineage>
        <taxon>Bacteria</taxon>
        <taxon>Bacillati</taxon>
        <taxon>Actinomycetota</taxon>
        <taxon>Coriobacteriia</taxon>
        <taxon>Coriobacteriales</taxon>
        <taxon>Atopobiaceae</taxon>
        <taxon>Olsenella</taxon>
    </lineage>
</organism>
<evidence type="ECO:0000313" key="4">
    <source>
        <dbReference type="EMBL" id="ERL06768.1"/>
    </source>
</evidence>
<dbReference type="EMBL" id="AWEZ01000062">
    <property type="protein sequence ID" value="ERL06768.1"/>
    <property type="molecule type" value="Genomic_DNA"/>
</dbReference>
<comment type="caution">
    <text evidence="4">The sequence shown here is derived from an EMBL/GenBank/DDBJ whole genome shotgun (WGS) entry which is preliminary data.</text>
</comment>
<dbReference type="PATRIC" id="fig|1125712.3.peg.1950"/>
<keyword evidence="2" id="KW-0732">Signal</keyword>
<evidence type="ECO:0000256" key="1">
    <source>
        <dbReference type="SAM" id="MobiDB-lite"/>
    </source>
</evidence>
<feature type="chain" id="PRO_5038586351" evidence="2">
    <location>
        <begin position="28"/>
        <end position="258"/>
    </location>
</feature>
<dbReference type="AlphaFoldDB" id="U2TKU3"/>
<dbReference type="InterPro" id="IPR013974">
    <property type="entry name" value="SAF"/>
</dbReference>
<dbReference type="STRING" id="1125712.HMPREF1316_0527"/>
<feature type="domain" description="SAF" evidence="3">
    <location>
        <begin position="50"/>
        <end position="112"/>
    </location>
</feature>
<feature type="region of interest" description="Disordered" evidence="1">
    <location>
        <begin position="221"/>
        <end position="258"/>
    </location>
</feature>